<keyword evidence="4 6" id="KW-0274">FAD</keyword>
<evidence type="ECO:0000256" key="7">
    <source>
        <dbReference type="RuleBase" id="RU367151"/>
    </source>
</evidence>
<comment type="function">
    <text evidence="7">May have a photoreceptor function.</text>
</comment>
<dbReference type="GO" id="GO:0000719">
    <property type="term" value="P:photoreactive repair"/>
    <property type="evidence" value="ECO:0007669"/>
    <property type="project" value="TreeGrafter"/>
</dbReference>
<dbReference type="RefSeq" id="WP_096993358.1">
    <property type="nucleotide sequence ID" value="NZ_JBHSII010000011.1"/>
</dbReference>
<dbReference type="OrthoDB" id="9772484at2"/>
<sequence length="446" mass="51595">MSNKRGIYWFTQDLRLHDNLLLQHASEQVDRLHCVCFDELKSVFDRRFLPIEIDDSAKREFTMQSLGEFNQSLMQLGQVLHYVTVNSLDDAVLRLEEMITYYSITDIYVAHSASWYVDYVLTKTILRHPKIAVHRAETASLFSQALLPFDIEDLPASFSRFRKQVENILLPIAGPTTTQLPPPLNNRDGLPASYGCEPSSLKIHHGVRGGELAGLGHVRDYFSTTAALHYKSTRNELDNWDSSTKFSLWLANGNVSAKMILSHLNRFERQHGSNESTHWILFELLWREYFHWYSHKHGAKLFAFGGIQGKRPLTTFYANRLRQWVEGNTPFPIVNACMNQLRETGYMSNRGRQLVASCLVHELSLDWRYGACYFQHMLIDYDVGSNWGNWQYLAGVGADPRGHRKFDLSKQTQLYDPENVFIRKWKGDQPNSRLNAVDMVDWPIQD</sequence>
<evidence type="ECO:0000256" key="2">
    <source>
        <dbReference type="ARBA" id="ARBA00017881"/>
    </source>
</evidence>
<dbReference type="GO" id="GO:0003913">
    <property type="term" value="F:DNA photolyase activity"/>
    <property type="evidence" value="ECO:0007669"/>
    <property type="project" value="InterPro"/>
</dbReference>
<dbReference type="Gene3D" id="1.10.579.10">
    <property type="entry name" value="DNA Cyclobutane Dipyrimidine Photolyase, subunit A, domain 3"/>
    <property type="match status" value="1"/>
</dbReference>
<evidence type="ECO:0000313" key="10">
    <source>
        <dbReference type="Proteomes" id="UP000219336"/>
    </source>
</evidence>
<dbReference type="PANTHER" id="PTHR11455">
    <property type="entry name" value="CRYPTOCHROME"/>
    <property type="match status" value="1"/>
</dbReference>
<keyword evidence="10" id="KW-1185">Reference proteome</keyword>
<dbReference type="PROSITE" id="PS51645">
    <property type="entry name" value="PHR_CRY_ALPHA_BETA"/>
    <property type="match status" value="1"/>
</dbReference>
<evidence type="ECO:0000256" key="3">
    <source>
        <dbReference type="ARBA" id="ARBA00022630"/>
    </source>
</evidence>
<dbReference type="Pfam" id="PF03441">
    <property type="entry name" value="FAD_binding_7"/>
    <property type="match status" value="1"/>
</dbReference>
<dbReference type="PRINTS" id="PR00147">
    <property type="entry name" value="DNAPHOTLYASE"/>
</dbReference>
<dbReference type="NCBIfam" id="TIGR02765">
    <property type="entry name" value="crypto_DASH"/>
    <property type="match status" value="1"/>
</dbReference>
<feature type="binding site" evidence="6">
    <location>
        <begin position="243"/>
        <end position="247"/>
    </location>
    <ligand>
        <name>FAD</name>
        <dbReference type="ChEBI" id="CHEBI:57692"/>
    </ligand>
</feature>
<comment type="cofactor">
    <cofactor evidence="6 7">
        <name>FAD</name>
        <dbReference type="ChEBI" id="CHEBI:57692"/>
    </cofactor>
    <text evidence="6 7">Binds 1 FAD per subunit.</text>
</comment>
<dbReference type="EMBL" id="OANU01000022">
    <property type="protein sequence ID" value="SNX48158.1"/>
    <property type="molecule type" value="Genomic_DNA"/>
</dbReference>
<dbReference type="Pfam" id="PF00875">
    <property type="entry name" value="DNA_photolyase"/>
    <property type="match status" value="1"/>
</dbReference>
<dbReference type="Gene3D" id="1.25.40.80">
    <property type="match status" value="1"/>
</dbReference>
<evidence type="ECO:0000259" key="8">
    <source>
        <dbReference type="PROSITE" id="PS51645"/>
    </source>
</evidence>
<gene>
    <name evidence="9" type="primary">cry1</name>
    <name evidence="9" type="ORF">VTH8203_01776</name>
</gene>
<dbReference type="AlphaFoldDB" id="A0A240EHH4"/>
<dbReference type="InterPro" id="IPR036134">
    <property type="entry name" value="Crypto/Photolyase_FAD-like_sf"/>
</dbReference>
<proteinExistence type="inferred from homology"/>
<accession>A0A240EHH4</accession>
<reference evidence="10" key="1">
    <citation type="submission" date="2016-06" db="EMBL/GenBank/DDBJ databases">
        <authorList>
            <person name="Rodrigo-Torres L."/>
            <person name="Arahal R.D."/>
            <person name="Lucena T."/>
        </authorList>
    </citation>
    <scope>NUCLEOTIDE SEQUENCE [LARGE SCALE GENOMIC DNA]</scope>
    <source>
        <strain evidence="10">CECT8203</strain>
    </source>
</reference>
<dbReference type="GO" id="GO:0071949">
    <property type="term" value="F:FAD binding"/>
    <property type="evidence" value="ECO:0007669"/>
    <property type="project" value="TreeGrafter"/>
</dbReference>
<protein>
    <recommendedName>
        <fullName evidence="2 7">Cryptochrome DASH</fullName>
    </recommendedName>
</protein>
<organism evidence="9 10">
    <name type="scientific">Vibrio thalassae</name>
    <dbReference type="NCBI Taxonomy" id="1243014"/>
    <lineage>
        <taxon>Bacteria</taxon>
        <taxon>Pseudomonadati</taxon>
        <taxon>Pseudomonadota</taxon>
        <taxon>Gammaproteobacteria</taxon>
        <taxon>Vibrionales</taxon>
        <taxon>Vibrionaceae</taxon>
        <taxon>Vibrio</taxon>
    </lineage>
</organism>
<dbReference type="InterPro" id="IPR002081">
    <property type="entry name" value="Cryptochrome/DNA_photolyase_1"/>
</dbReference>
<keyword evidence="5 7" id="KW-0157">Chromophore</keyword>
<feature type="binding site" evidence="6">
    <location>
        <begin position="380"/>
        <end position="382"/>
    </location>
    <ligand>
        <name>FAD</name>
        <dbReference type="ChEBI" id="CHEBI:57692"/>
    </ligand>
</feature>
<dbReference type="Proteomes" id="UP000219336">
    <property type="component" value="Unassembled WGS sequence"/>
</dbReference>
<name>A0A240EHH4_9VIBR</name>
<dbReference type="PANTHER" id="PTHR11455:SF22">
    <property type="entry name" value="CRYPTOCHROME DASH"/>
    <property type="match status" value="1"/>
</dbReference>
<evidence type="ECO:0000313" key="9">
    <source>
        <dbReference type="EMBL" id="SNX48158.1"/>
    </source>
</evidence>
<comment type="cofactor">
    <cofactor evidence="7">
        <name>(6R)-5,10-methylene-5,6,7,8-tetrahydrofolate</name>
        <dbReference type="ChEBI" id="CHEBI:15636"/>
    </cofactor>
    <text evidence="7">Binds 1 5,10-methenyltetrahydrofolate (MTHF) per subunit.</text>
</comment>
<evidence type="ECO:0000256" key="1">
    <source>
        <dbReference type="ARBA" id="ARBA00005862"/>
    </source>
</evidence>
<feature type="domain" description="Photolyase/cryptochrome alpha/beta" evidence="8">
    <location>
        <begin position="4"/>
        <end position="141"/>
    </location>
</feature>
<comment type="similarity">
    <text evidence="1 7">Belongs to the DNA photolyase class-1 family.</text>
</comment>
<keyword evidence="3 6" id="KW-0285">Flavoprotein</keyword>
<dbReference type="InterPro" id="IPR005101">
    <property type="entry name" value="Cryptochr/Photolyase_FAD-bd"/>
</dbReference>
<dbReference type="InterPro" id="IPR006050">
    <property type="entry name" value="DNA_photolyase_N"/>
</dbReference>
<dbReference type="SUPFAM" id="SSF52425">
    <property type="entry name" value="Cryptochrome/photolyase, N-terminal domain"/>
    <property type="match status" value="1"/>
</dbReference>
<evidence type="ECO:0000256" key="6">
    <source>
        <dbReference type="PIRSR" id="PIRSR602081-1"/>
    </source>
</evidence>
<dbReference type="InterPro" id="IPR036155">
    <property type="entry name" value="Crypto/Photolyase_N_sf"/>
</dbReference>
<feature type="binding site" evidence="6">
    <location>
        <position position="230"/>
    </location>
    <ligand>
        <name>FAD</name>
        <dbReference type="ChEBI" id="CHEBI:57692"/>
    </ligand>
</feature>
<dbReference type="InterPro" id="IPR014729">
    <property type="entry name" value="Rossmann-like_a/b/a_fold"/>
</dbReference>
<dbReference type="InterPro" id="IPR014133">
    <property type="entry name" value="Cry_DASH"/>
</dbReference>
<evidence type="ECO:0000256" key="5">
    <source>
        <dbReference type="ARBA" id="ARBA00022991"/>
    </source>
</evidence>
<dbReference type="SUPFAM" id="SSF48173">
    <property type="entry name" value="Cryptochrome/photolyase FAD-binding domain"/>
    <property type="match status" value="1"/>
</dbReference>
<dbReference type="GO" id="GO:0003677">
    <property type="term" value="F:DNA binding"/>
    <property type="evidence" value="ECO:0007669"/>
    <property type="project" value="TreeGrafter"/>
</dbReference>
<dbReference type="Gene3D" id="3.40.50.620">
    <property type="entry name" value="HUPs"/>
    <property type="match status" value="1"/>
</dbReference>
<evidence type="ECO:0000256" key="4">
    <source>
        <dbReference type="ARBA" id="ARBA00022827"/>
    </source>
</evidence>